<proteinExistence type="predicted"/>
<dbReference type="NCBIfam" id="NF033453">
    <property type="entry name" value="BREX_3_BrxF"/>
    <property type="match status" value="1"/>
</dbReference>
<evidence type="ECO:0000256" key="1">
    <source>
        <dbReference type="SAM" id="Phobius"/>
    </source>
</evidence>
<keyword evidence="1" id="KW-1133">Transmembrane helix</keyword>
<protein>
    <recommendedName>
        <fullName evidence="4">BREX-3 system P-loop-containing protein BrxF</fullName>
    </recommendedName>
</protein>
<dbReference type="EMBL" id="LYXE01000169">
    <property type="protein sequence ID" value="PDV97037.1"/>
    <property type="molecule type" value="Genomic_DNA"/>
</dbReference>
<keyword evidence="1" id="KW-0812">Transmembrane</keyword>
<evidence type="ECO:0008006" key="4">
    <source>
        <dbReference type="Google" id="ProtNLM"/>
    </source>
</evidence>
<dbReference type="Proteomes" id="UP000220922">
    <property type="component" value="Unassembled WGS sequence"/>
</dbReference>
<sequence>MAVRREGTLVQHSHLLFSLERFLAVQPYYPCCILAHPDLRQLHEAAAIIRAHYDWPVLSLGAVLSEALRDVVPHQRAQTTHAVLCAALSPVAPGPLLCGEIDLLFEPSLQLDPLRLLREVSRSATIIVLWPGTILAGTLAYAVPAHHHYRTWRSTDLMAECVVSL</sequence>
<evidence type="ECO:0000313" key="2">
    <source>
        <dbReference type="EMBL" id="PDV97037.1"/>
    </source>
</evidence>
<accession>A0A2H3L1L0</accession>
<evidence type="ECO:0000313" key="3">
    <source>
        <dbReference type="Proteomes" id="UP000220922"/>
    </source>
</evidence>
<reference evidence="2 3" key="1">
    <citation type="submission" date="2016-05" db="EMBL/GenBank/DDBJ databases">
        <authorList>
            <person name="Lavstsen T."/>
            <person name="Jespersen J.S."/>
        </authorList>
    </citation>
    <scope>NUCLEOTIDE SEQUENCE [LARGE SCALE GENOMIC DNA]</scope>
    <source>
        <strain evidence="2 3">B7-9</strain>
    </source>
</reference>
<comment type="caution">
    <text evidence="2">The sequence shown here is derived from an EMBL/GenBank/DDBJ whole genome shotgun (WGS) entry which is preliminary data.</text>
</comment>
<dbReference type="AlphaFoldDB" id="A0A2H3L1L0"/>
<name>A0A2H3L1L0_9CHLR</name>
<organism evidence="2 3">
    <name type="scientific">Candidatus Chloroploca asiatica</name>
    <dbReference type="NCBI Taxonomy" id="1506545"/>
    <lineage>
        <taxon>Bacteria</taxon>
        <taxon>Bacillati</taxon>
        <taxon>Chloroflexota</taxon>
        <taxon>Chloroflexia</taxon>
        <taxon>Chloroflexales</taxon>
        <taxon>Chloroflexineae</taxon>
        <taxon>Oscillochloridaceae</taxon>
        <taxon>Candidatus Chloroploca</taxon>
    </lineage>
</organism>
<feature type="transmembrane region" description="Helical" evidence="1">
    <location>
        <begin position="124"/>
        <end position="143"/>
    </location>
</feature>
<dbReference type="OrthoDB" id="155757at2"/>
<gene>
    <name evidence="2" type="ORF">A9Q02_19715</name>
</gene>
<dbReference type="InterPro" id="IPR048067">
    <property type="entry name" value="BREX_3_BrxF"/>
</dbReference>
<keyword evidence="1" id="KW-0472">Membrane</keyword>
<keyword evidence="3" id="KW-1185">Reference proteome</keyword>
<dbReference type="RefSeq" id="WP_097654869.1">
    <property type="nucleotide sequence ID" value="NZ_LYXE01000169.1"/>
</dbReference>